<dbReference type="InterPro" id="IPR016032">
    <property type="entry name" value="Sig_transdc_resp-reg_C-effctor"/>
</dbReference>
<accession>A0A5B8U9J2</accession>
<dbReference type="EMBL" id="CP042430">
    <property type="protein sequence ID" value="QEC49826.1"/>
    <property type="molecule type" value="Genomic_DNA"/>
</dbReference>
<dbReference type="AlphaFoldDB" id="A0A5B8U9J2"/>
<keyword evidence="7" id="KW-1185">Reference proteome</keyword>
<dbReference type="PROSITE" id="PS50043">
    <property type="entry name" value="HTH_LUXR_2"/>
    <property type="match status" value="1"/>
</dbReference>
<dbReference type="RefSeq" id="WP_146922191.1">
    <property type="nucleotide sequence ID" value="NZ_CP042430.1"/>
</dbReference>
<feature type="modified residue" description="4-aspartylphosphate" evidence="3">
    <location>
        <position position="59"/>
    </location>
</feature>
<dbReference type="InterPro" id="IPR058245">
    <property type="entry name" value="NreC/VraR/RcsB-like_REC"/>
</dbReference>
<evidence type="ECO:0000256" key="1">
    <source>
        <dbReference type="ARBA" id="ARBA00022553"/>
    </source>
</evidence>
<dbReference type="SUPFAM" id="SSF46894">
    <property type="entry name" value="C-terminal effector domain of the bipartite response regulators"/>
    <property type="match status" value="1"/>
</dbReference>
<evidence type="ECO:0000259" key="4">
    <source>
        <dbReference type="PROSITE" id="PS50043"/>
    </source>
</evidence>
<evidence type="ECO:0000256" key="3">
    <source>
        <dbReference type="PROSITE-ProRule" id="PRU00169"/>
    </source>
</evidence>
<dbReference type="SMART" id="SM00421">
    <property type="entry name" value="HTH_LUXR"/>
    <property type="match status" value="1"/>
</dbReference>
<dbReference type="InterPro" id="IPR039420">
    <property type="entry name" value="WalR-like"/>
</dbReference>
<evidence type="ECO:0000313" key="6">
    <source>
        <dbReference type="EMBL" id="QEC49826.1"/>
    </source>
</evidence>
<dbReference type="PANTHER" id="PTHR43214">
    <property type="entry name" value="TWO-COMPONENT RESPONSE REGULATOR"/>
    <property type="match status" value="1"/>
</dbReference>
<evidence type="ECO:0000256" key="2">
    <source>
        <dbReference type="ARBA" id="ARBA00023125"/>
    </source>
</evidence>
<evidence type="ECO:0000259" key="5">
    <source>
        <dbReference type="PROSITE" id="PS50110"/>
    </source>
</evidence>
<dbReference type="InterPro" id="IPR000792">
    <property type="entry name" value="Tscrpt_reg_LuxR_C"/>
</dbReference>
<name>A0A5B8U9J2_9ACTN</name>
<dbReference type="PANTHER" id="PTHR43214:SF43">
    <property type="entry name" value="TWO-COMPONENT RESPONSE REGULATOR"/>
    <property type="match status" value="1"/>
</dbReference>
<dbReference type="Proteomes" id="UP000321805">
    <property type="component" value="Chromosome"/>
</dbReference>
<protein>
    <submittedName>
        <fullName evidence="6">Response regulator transcription factor</fullName>
    </submittedName>
</protein>
<dbReference type="PROSITE" id="PS00622">
    <property type="entry name" value="HTH_LUXR_1"/>
    <property type="match status" value="1"/>
</dbReference>
<dbReference type="CDD" id="cd17535">
    <property type="entry name" value="REC_NarL-like"/>
    <property type="match status" value="1"/>
</dbReference>
<dbReference type="KEGG" id="bsol:FSW04_21160"/>
<dbReference type="PRINTS" id="PR00038">
    <property type="entry name" value="HTHLUXR"/>
</dbReference>
<gene>
    <name evidence="6" type="ORF">FSW04_21160</name>
</gene>
<dbReference type="OrthoDB" id="9808843at2"/>
<feature type="domain" description="Response regulatory" evidence="5">
    <location>
        <begin position="8"/>
        <end position="127"/>
    </location>
</feature>
<dbReference type="Pfam" id="PF00072">
    <property type="entry name" value="Response_reg"/>
    <property type="match status" value="1"/>
</dbReference>
<dbReference type="InterPro" id="IPR001789">
    <property type="entry name" value="Sig_transdc_resp-reg_receiver"/>
</dbReference>
<sequence>MTDDDEITIVLADDHGVVRSGLRMLLDAEEGFRVLAEAATVDDAVRLAKAHRPTVLVLDLNMPGRQTTSSLDVLPALSADLPQTRVVILTMQEDPQFARTALGAGAKGYVLKEAADAELVEAVRRAAAGEVYLNPRLGAQIAAAPPEPAGPPDDLTEREVEVLRLIALGHTNGDIGQQLFLSVRTVESHRAHIQQKLRRTTRAELVRYALDRGLLDEG</sequence>
<dbReference type="GO" id="GO:0003677">
    <property type="term" value="F:DNA binding"/>
    <property type="evidence" value="ECO:0007669"/>
    <property type="project" value="UniProtKB-KW"/>
</dbReference>
<reference evidence="6 7" key="1">
    <citation type="journal article" date="2018" name="J. Microbiol.">
        <title>Baekduia soli gen. nov., sp. nov., a novel bacterium isolated from the soil of Baekdu Mountain and proposal of a novel family name, Baekduiaceae fam. nov.</title>
        <authorList>
            <person name="An D.S."/>
            <person name="Siddiqi M.Z."/>
            <person name="Kim K.H."/>
            <person name="Yu H.S."/>
            <person name="Im W.T."/>
        </authorList>
    </citation>
    <scope>NUCLEOTIDE SEQUENCE [LARGE SCALE GENOMIC DNA]</scope>
    <source>
        <strain evidence="6 7">BR7-21</strain>
    </source>
</reference>
<proteinExistence type="predicted"/>
<evidence type="ECO:0000313" key="7">
    <source>
        <dbReference type="Proteomes" id="UP000321805"/>
    </source>
</evidence>
<keyword evidence="2" id="KW-0238">DNA-binding</keyword>
<dbReference type="CDD" id="cd06170">
    <property type="entry name" value="LuxR_C_like"/>
    <property type="match status" value="1"/>
</dbReference>
<dbReference type="SUPFAM" id="SSF52172">
    <property type="entry name" value="CheY-like"/>
    <property type="match status" value="1"/>
</dbReference>
<dbReference type="SMART" id="SM00448">
    <property type="entry name" value="REC"/>
    <property type="match status" value="1"/>
</dbReference>
<dbReference type="GO" id="GO:0006355">
    <property type="term" value="P:regulation of DNA-templated transcription"/>
    <property type="evidence" value="ECO:0007669"/>
    <property type="project" value="InterPro"/>
</dbReference>
<dbReference type="InterPro" id="IPR011006">
    <property type="entry name" value="CheY-like_superfamily"/>
</dbReference>
<dbReference type="PROSITE" id="PS50110">
    <property type="entry name" value="RESPONSE_REGULATORY"/>
    <property type="match status" value="1"/>
</dbReference>
<organism evidence="6 7">
    <name type="scientific">Baekduia soli</name>
    <dbReference type="NCBI Taxonomy" id="496014"/>
    <lineage>
        <taxon>Bacteria</taxon>
        <taxon>Bacillati</taxon>
        <taxon>Actinomycetota</taxon>
        <taxon>Thermoleophilia</taxon>
        <taxon>Solirubrobacterales</taxon>
        <taxon>Baekduiaceae</taxon>
        <taxon>Baekduia</taxon>
    </lineage>
</organism>
<keyword evidence="1 3" id="KW-0597">Phosphoprotein</keyword>
<dbReference type="Pfam" id="PF00196">
    <property type="entry name" value="GerE"/>
    <property type="match status" value="1"/>
</dbReference>
<feature type="domain" description="HTH luxR-type" evidence="4">
    <location>
        <begin position="148"/>
        <end position="213"/>
    </location>
</feature>
<dbReference type="GO" id="GO:0000160">
    <property type="term" value="P:phosphorelay signal transduction system"/>
    <property type="evidence" value="ECO:0007669"/>
    <property type="project" value="InterPro"/>
</dbReference>
<dbReference type="Gene3D" id="3.40.50.2300">
    <property type="match status" value="1"/>
</dbReference>